<dbReference type="GO" id="GO:0016020">
    <property type="term" value="C:membrane"/>
    <property type="evidence" value="ECO:0007669"/>
    <property type="project" value="UniProtKB-SubCell"/>
</dbReference>
<dbReference type="GO" id="GO:0005506">
    <property type="term" value="F:iron ion binding"/>
    <property type="evidence" value="ECO:0007669"/>
    <property type="project" value="InterPro"/>
</dbReference>
<name>A0AAW0KDI1_QUESU</name>
<evidence type="ECO:0000256" key="3">
    <source>
        <dbReference type="ARBA" id="ARBA00010617"/>
    </source>
</evidence>
<keyword evidence="7" id="KW-0408">Iron</keyword>
<evidence type="ECO:0000256" key="1">
    <source>
        <dbReference type="ARBA" id="ARBA00001971"/>
    </source>
</evidence>
<comment type="similarity">
    <text evidence="3">Belongs to the cytochrome P450 family.</text>
</comment>
<keyword evidence="6" id="KW-0560">Oxidoreductase</keyword>
<evidence type="ECO:0000256" key="4">
    <source>
        <dbReference type="ARBA" id="ARBA00022617"/>
    </source>
</evidence>
<dbReference type="AlphaFoldDB" id="A0AAW0KDI1"/>
<evidence type="ECO:0000256" key="7">
    <source>
        <dbReference type="ARBA" id="ARBA00023004"/>
    </source>
</evidence>
<dbReference type="InterPro" id="IPR002401">
    <property type="entry name" value="Cyt_P450_E_grp-I"/>
</dbReference>
<dbReference type="PANTHER" id="PTHR47943">
    <property type="entry name" value="CYTOCHROME P450 93A3-LIKE"/>
    <property type="match status" value="1"/>
</dbReference>
<dbReference type="GO" id="GO:0004497">
    <property type="term" value="F:monooxygenase activity"/>
    <property type="evidence" value="ECO:0007669"/>
    <property type="project" value="UniProtKB-KW"/>
</dbReference>
<gene>
    <name evidence="10" type="primary">C7A12_3</name>
    <name evidence="10" type="ORF">CFP56_021255</name>
</gene>
<organism evidence="10 11">
    <name type="scientific">Quercus suber</name>
    <name type="common">Cork oak</name>
    <dbReference type="NCBI Taxonomy" id="58331"/>
    <lineage>
        <taxon>Eukaryota</taxon>
        <taxon>Viridiplantae</taxon>
        <taxon>Streptophyta</taxon>
        <taxon>Embryophyta</taxon>
        <taxon>Tracheophyta</taxon>
        <taxon>Spermatophyta</taxon>
        <taxon>Magnoliopsida</taxon>
        <taxon>eudicotyledons</taxon>
        <taxon>Gunneridae</taxon>
        <taxon>Pentapetalae</taxon>
        <taxon>rosids</taxon>
        <taxon>fabids</taxon>
        <taxon>Fagales</taxon>
        <taxon>Fagaceae</taxon>
        <taxon>Quercus</taxon>
    </lineage>
</organism>
<comment type="cofactor">
    <cofactor evidence="1">
        <name>heme</name>
        <dbReference type="ChEBI" id="CHEBI:30413"/>
    </cofactor>
</comment>
<keyword evidence="8" id="KW-0503">Monooxygenase</keyword>
<sequence length="60" mass="7035">MNPHDEQVYIIDRTNLKAIILDMISGAYDTSVAAIEWTFSELLRYPRVMKHVQEELERSP</sequence>
<keyword evidence="4" id="KW-0349">Heme</keyword>
<dbReference type="PRINTS" id="PR00463">
    <property type="entry name" value="EP450I"/>
</dbReference>
<comment type="caution">
    <text evidence="10">The sequence shown here is derived from an EMBL/GenBank/DDBJ whole genome shotgun (WGS) entry which is preliminary data.</text>
</comment>
<dbReference type="EMBL" id="PKMF04000329">
    <property type="protein sequence ID" value="KAK7837438.1"/>
    <property type="molecule type" value="Genomic_DNA"/>
</dbReference>
<dbReference type="InterPro" id="IPR001128">
    <property type="entry name" value="Cyt_P450"/>
</dbReference>
<evidence type="ECO:0000256" key="9">
    <source>
        <dbReference type="ARBA" id="ARBA00023136"/>
    </source>
</evidence>
<reference evidence="10 11" key="1">
    <citation type="journal article" date="2018" name="Sci. Data">
        <title>The draft genome sequence of cork oak.</title>
        <authorList>
            <person name="Ramos A.M."/>
            <person name="Usie A."/>
            <person name="Barbosa P."/>
            <person name="Barros P.M."/>
            <person name="Capote T."/>
            <person name="Chaves I."/>
            <person name="Simoes F."/>
            <person name="Abreu I."/>
            <person name="Carrasquinho I."/>
            <person name="Faro C."/>
            <person name="Guimaraes J.B."/>
            <person name="Mendonca D."/>
            <person name="Nobrega F."/>
            <person name="Rodrigues L."/>
            <person name="Saibo N.J.M."/>
            <person name="Varela M.C."/>
            <person name="Egas C."/>
            <person name="Matos J."/>
            <person name="Miguel C.M."/>
            <person name="Oliveira M.M."/>
            <person name="Ricardo C.P."/>
            <person name="Goncalves S."/>
        </authorList>
    </citation>
    <scope>NUCLEOTIDE SEQUENCE [LARGE SCALE GENOMIC DNA]</scope>
    <source>
        <strain evidence="11">cv. HL8</strain>
    </source>
</reference>
<comment type="subcellular location">
    <subcellularLocation>
        <location evidence="2">Membrane</location>
    </subcellularLocation>
</comment>
<dbReference type="GO" id="GO:0020037">
    <property type="term" value="F:heme binding"/>
    <property type="evidence" value="ECO:0007669"/>
    <property type="project" value="InterPro"/>
</dbReference>
<evidence type="ECO:0000313" key="10">
    <source>
        <dbReference type="EMBL" id="KAK7837438.1"/>
    </source>
</evidence>
<proteinExistence type="inferred from homology"/>
<evidence type="ECO:0000313" key="11">
    <source>
        <dbReference type="Proteomes" id="UP000237347"/>
    </source>
</evidence>
<dbReference type="Gene3D" id="1.10.630.10">
    <property type="entry name" value="Cytochrome P450"/>
    <property type="match status" value="1"/>
</dbReference>
<keyword evidence="9" id="KW-0472">Membrane</keyword>
<protein>
    <submittedName>
        <fullName evidence="10">Cytochrome p450 cyp736a12</fullName>
    </submittedName>
</protein>
<keyword evidence="5" id="KW-0479">Metal-binding</keyword>
<keyword evidence="11" id="KW-1185">Reference proteome</keyword>
<evidence type="ECO:0000256" key="2">
    <source>
        <dbReference type="ARBA" id="ARBA00004370"/>
    </source>
</evidence>
<dbReference type="SUPFAM" id="SSF48264">
    <property type="entry name" value="Cytochrome P450"/>
    <property type="match status" value="1"/>
</dbReference>
<evidence type="ECO:0000256" key="8">
    <source>
        <dbReference type="ARBA" id="ARBA00023033"/>
    </source>
</evidence>
<dbReference type="GO" id="GO:0016705">
    <property type="term" value="F:oxidoreductase activity, acting on paired donors, with incorporation or reduction of molecular oxygen"/>
    <property type="evidence" value="ECO:0007669"/>
    <property type="project" value="InterPro"/>
</dbReference>
<evidence type="ECO:0000256" key="5">
    <source>
        <dbReference type="ARBA" id="ARBA00022723"/>
    </source>
</evidence>
<dbReference type="Proteomes" id="UP000237347">
    <property type="component" value="Unassembled WGS sequence"/>
</dbReference>
<dbReference type="Pfam" id="PF00067">
    <property type="entry name" value="p450"/>
    <property type="match status" value="1"/>
</dbReference>
<evidence type="ECO:0000256" key="6">
    <source>
        <dbReference type="ARBA" id="ARBA00023002"/>
    </source>
</evidence>
<dbReference type="PANTHER" id="PTHR47943:SF9">
    <property type="entry name" value="CYTOCHROME P450"/>
    <property type="match status" value="1"/>
</dbReference>
<dbReference type="InterPro" id="IPR036396">
    <property type="entry name" value="Cyt_P450_sf"/>
</dbReference>
<accession>A0AAW0KDI1</accession>